<organism evidence="2 3">
    <name type="scientific">Hoylesella loescheii DSM 19665 = JCM 12249 = ATCC 15930</name>
    <dbReference type="NCBI Taxonomy" id="1122985"/>
    <lineage>
        <taxon>Bacteria</taxon>
        <taxon>Pseudomonadati</taxon>
        <taxon>Bacteroidota</taxon>
        <taxon>Bacteroidia</taxon>
        <taxon>Bacteroidales</taxon>
        <taxon>Prevotellaceae</taxon>
        <taxon>Hoylesella</taxon>
    </lineage>
</organism>
<name>A0A069QN90_HOYLO</name>
<dbReference type="PATRIC" id="fig|1122985.7.peg.2773"/>
<dbReference type="AlphaFoldDB" id="A0A069QN90"/>
<feature type="signal peptide" evidence="1">
    <location>
        <begin position="1"/>
        <end position="19"/>
    </location>
</feature>
<gene>
    <name evidence="2" type="ORF">HMPREF1991_02675</name>
</gene>
<comment type="caution">
    <text evidence="2">The sequence shown here is derived from an EMBL/GenBank/DDBJ whole genome shotgun (WGS) entry which is preliminary data.</text>
</comment>
<dbReference type="Proteomes" id="UP000027442">
    <property type="component" value="Unassembled WGS sequence"/>
</dbReference>
<protein>
    <recommendedName>
        <fullName evidence="4">Outer membrane protein beta-barrel domain-containing protein</fullName>
    </recommendedName>
</protein>
<dbReference type="HOGENOM" id="CLU_401076_0_0_10"/>
<dbReference type="EMBL" id="JNGW01000116">
    <property type="protein sequence ID" value="KDR51311.1"/>
    <property type="molecule type" value="Genomic_DNA"/>
</dbReference>
<accession>A0A069QN90</accession>
<evidence type="ECO:0000313" key="2">
    <source>
        <dbReference type="EMBL" id="KDR51311.1"/>
    </source>
</evidence>
<dbReference type="eggNOG" id="COG4771">
    <property type="taxonomic scope" value="Bacteria"/>
</dbReference>
<dbReference type="SUPFAM" id="SSF56935">
    <property type="entry name" value="Porins"/>
    <property type="match status" value="1"/>
</dbReference>
<evidence type="ECO:0000313" key="3">
    <source>
        <dbReference type="Proteomes" id="UP000027442"/>
    </source>
</evidence>
<evidence type="ECO:0008006" key="4">
    <source>
        <dbReference type="Google" id="ProtNLM"/>
    </source>
</evidence>
<keyword evidence="1" id="KW-0732">Signal</keyword>
<proteinExistence type="predicted"/>
<reference evidence="2 3" key="1">
    <citation type="submission" date="2013-08" db="EMBL/GenBank/DDBJ databases">
        <authorList>
            <person name="Weinstock G."/>
            <person name="Sodergren E."/>
            <person name="Wylie T."/>
            <person name="Fulton L."/>
            <person name="Fulton R."/>
            <person name="Fronick C."/>
            <person name="O'Laughlin M."/>
            <person name="Godfrey J."/>
            <person name="Miner T."/>
            <person name="Herter B."/>
            <person name="Appelbaum E."/>
            <person name="Cordes M."/>
            <person name="Lek S."/>
            <person name="Wollam A."/>
            <person name="Pepin K.H."/>
            <person name="Palsikar V.B."/>
            <person name="Mitreva M."/>
            <person name="Wilson R.K."/>
        </authorList>
    </citation>
    <scope>NUCLEOTIDE SEQUENCE [LARGE SCALE GENOMIC DNA]</scope>
    <source>
        <strain evidence="2 3">ATCC 15930</strain>
    </source>
</reference>
<evidence type="ECO:0000256" key="1">
    <source>
        <dbReference type="SAM" id="SignalP"/>
    </source>
</evidence>
<feature type="chain" id="PRO_5001665526" description="Outer membrane protein beta-barrel domain-containing protein" evidence="1">
    <location>
        <begin position="20"/>
        <end position="685"/>
    </location>
</feature>
<keyword evidence="3" id="KW-1185">Reference proteome</keyword>
<sequence>MNKCISILLFFTLCIVANAQTDSTATRTLGEVVVNAKGQIETAEKAVLTPTTLEKRHATNGFELLNVMQTPELDVSPRTNSISTKGGGQVVLCINGMEVLPEDVSTLRASNIISIEYIRTPSGKYAGKAALLNFIIKQMSYGGNVYLSASEGFAYKNGDYLAFTDFTKKQLTLSIAVSADWKHDHSHTEGHDLFRFADNSTLANSYSTDRSLRKQNSQSARFRLSHTGNRHQFVSYLNLTRQAEPSVETVTSNQYTGKYNLATTRTTTTNGKSLTPTLYANYVVWLPRKQTIDVSGSVAWGNNSYNSTNNETAQANITSNAIERNIAVNANARYSKSLNGSTTLSASLWHNHNYYKDTYTGTTEGLQRLTTNQTGALAQLSGSGQKHSYYISAGLSNTAVSLNNQHYNYCVPMAFYGGNYAFNDRLALSLNGYLTHTMFDPSNKNDMTVPTSFFQSVKGNPDLALIKVFGNTLTFNAQWGKSKASIFYNSYIYFKNIAHLFTADANTIYDMRVNDGTFYGNMLGVSYALSAFADKLRLDVTALEEYNVMRGDTYNMQRNVFRLRTSLAYLVGDWMFSLLYQTPRTDLDIREPFLIRMQPIYEMAINWNHKAWAVEFALCNMFSRFDKQHITMDYGHYNRDSWRYNEPKGRNINLKITYSIGYGKTKERGDMELNKNINSAIIKGI</sequence>
<dbReference type="RefSeq" id="WP_018967966.1">
    <property type="nucleotide sequence ID" value="NZ_KB899219.1"/>
</dbReference>